<gene>
    <name evidence="2" type="ORF">GETHPA_00810</name>
</gene>
<dbReference type="Proteomes" id="UP001165089">
    <property type="component" value="Unassembled WGS sequence"/>
</dbReference>
<name>A0ABQ5Q1W7_9BACT</name>
<evidence type="ECO:0000256" key="1">
    <source>
        <dbReference type="SAM" id="MobiDB-lite"/>
    </source>
</evidence>
<evidence type="ECO:0000313" key="2">
    <source>
        <dbReference type="EMBL" id="GLH68548.1"/>
    </source>
</evidence>
<comment type="caution">
    <text evidence="2">The sequence shown here is derived from an EMBL/GenBank/DDBJ whole genome shotgun (WGS) entry which is preliminary data.</text>
</comment>
<sequence>MIPLFQTVPAQTAPAAPVAPVRAQYGWGYEGPEGEGTGTLSVLVDAATGKLVLELHGLGERLLLLEGDRATGYRVQVPRQKLDQRAPTLASLPLPFLPEVASPEALLKLLRTGEGAGVTVQKRDAEGPVKLHWQGEDPKGRTEQVWLDRKRWEGPK</sequence>
<protein>
    <submittedName>
        <fullName evidence="2">Uncharacterized protein</fullName>
    </submittedName>
</protein>
<feature type="region of interest" description="Disordered" evidence="1">
    <location>
        <begin position="131"/>
        <end position="156"/>
    </location>
</feature>
<keyword evidence="3" id="KW-1185">Reference proteome</keyword>
<proteinExistence type="predicted"/>
<accession>A0ABQ5Q1W7</accession>
<dbReference type="EMBL" id="BSDD01000001">
    <property type="protein sequence ID" value="GLH68548.1"/>
    <property type="molecule type" value="Genomic_DNA"/>
</dbReference>
<organism evidence="2 3">
    <name type="scientific">Geothrix rubra</name>
    <dbReference type="NCBI Taxonomy" id="2927977"/>
    <lineage>
        <taxon>Bacteria</taxon>
        <taxon>Pseudomonadati</taxon>
        <taxon>Acidobacteriota</taxon>
        <taxon>Holophagae</taxon>
        <taxon>Holophagales</taxon>
        <taxon>Holophagaceae</taxon>
        <taxon>Geothrix</taxon>
    </lineage>
</organism>
<reference evidence="2 3" key="1">
    <citation type="journal article" date="2023" name="Antonie Van Leeuwenhoek">
        <title>Mesoterricola silvestris gen. nov., sp. nov., Mesoterricola sediminis sp. nov., Geothrix oryzae sp. nov., Geothrix edaphica sp. nov., Geothrix rubra sp. nov., and Geothrix limicola sp. nov., six novel members of Acidobacteriota isolated from soils.</title>
        <authorList>
            <person name="Itoh H."/>
            <person name="Sugisawa Y."/>
            <person name="Mise K."/>
            <person name="Xu Z."/>
            <person name="Kuniyasu M."/>
            <person name="Ushijima N."/>
            <person name="Kawano K."/>
            <person name="Kobayashi E."/>
            <person name="Shiratori Y."/>
            <person name="Masuda Y."/>
            <person name="Senoo K."/>
        </authorList>
    </citation>
    <scope>NUCLEOTIDE SEQUENCE [LARGE SCALE GENOMIC DNA]</scope>
    <source>
        <strain evidence="2 3">Red803</strain>
    </source>
</reference>
<evidence type="ECO:0000313" key="3">
    <source>
        <dbReference type="Proteomes" id="UP001165089"/>
    </source>
</evidence>
<dbReference type="RefSeq" id="WP_285722038.1">
    <property type="nucleotide sequence ID" value="NZ_BSDD01000001.1"/>
</dbReference>